<keyword evidence="3" id="KW-0210">Decarboxylase</keyword>
<dbReference type="STRING" id="4155.A0A022QVI3"/>
<dbReference type="AlphaFoldDB" id="A0A022QVI3"/>
<reference evidence="8 9" key="1">
    <citation type="journal article" date="2013" name="Proc. Natl. Acad. Sci. U.S.A.">
        <title>Fine-scale variation in meiotic recombination in Mimulus inferred from population shotgun sequencing.</title>
        <authorList>
            <person name="Hellsten U."/>
            <person name="Wright K.M."/>
            <person name="Jenkins J."/>
            <person name="Shu S."/>
            <person name="Yuan Y."/>
            <person name="Wessler S.R."/>
            <person name="Schmutz J."/>
            <person name="Willis J.H."/>
            <person name="Rokhsar D.S."/>
        </authorList>
    </citation>
    <scope>NUCLEOTIDE SEQUENCE [LARGE SCALE GENOMIC DNA]</scope>
    <source>
        <strain evidence="9">cv. DUN x IM62</strain>
    </source>
</reference>
<evidence type="ECO:0000256" key="3">
    <source>
        <dbReference type="ARBA" id="ARBA00022793"/>
    </source>
</evidence>
<accession>A0A022QVI3</accession>
<feature type="non-terminal residue" evidence="8">
    <location>
        <position position="1"/>
    </location>
</feature>
<dbReference type="InterPro" id="IPR015421">
    <property type="entry name" value="PyrdxlP-dep_Trfase_major"/>
</dbReference>
<dbReference type="GO" id="GO:0019752">
    <property type="term" value="P:carboxylic acid metabolic process"/>
    <property type="evidence" value="ECO:0007669"/>
    <property type="project" value="InterPro"/>
</dbReference>
<protein>
    <recommendedName>
        <fullName evidence="10">Histidine decarboxylase</fullName>
    </recommendedName>
</protein>
<dbReference type="Pfam" id="PF00282">
    <property type="entry name" value="Pyridoxal_deC"/>
    <property type="match status" value="1"/>
</dbReference>
<dbReference type="Gene3D" id="3.90.1150.10">
    <property type="entry name" value="Aspartate Aminotransferase, domain 1"/>
    <property type="match status" value="1"/>
</dbReference>
<feature type="modified residue" description="N6-(pyridoxal phosphate)lysine" evidence="6">
    <location>
        <position position="247"/>
    </location>
</feature>
<dbReference type="GO" id="GO:0016831">
    <property type="term" value="F:carboxy-lyase activity"/>
    <property type="evidence" value="ECO:0007669"/>
    <property type="project" value="UniProtKB-KW"/>
</dbReference>
<dbReference type="PANTHER" id="PTHR46101">
    <property type="match status" value="1"/>
</dbReference>
<gene>
    <name evidence="8" type="ORF">MIMGU_mgv1a023109mg</name>
</gene>
<dbReference type="PANTHER" id="PTHR46101:SF9">
    <property type="entry name" value="HISTIDINE DECARBOXYLASE"/>
    <property type="match status" value="1"/>
</dbReference>
<dbReference type="PROSITE" id="PS00392">
    <property type="entry name" value="DDC_GAD_HDC_YDC"/>
    <property type="match status" value="1"/>
</dbReference>
<sequence>LALVEPHDEECVAERQRCMVTNIMFEFQEYLNERSNHLLGYPTNLNCNHLMDLSPLLCFLMNNVGDPFKESNFGLHSKKFEVAVLDWFAQLWEIEKGEYWGYVTNGGTEGNLHGMLIGRNLLPDGILYTSKESHYSIFKGSRIYRIECQIIGTLITGEIDCTDLKEKLFFNKDKPAIINLNIGTTFKGGVDNLDHVIKTLEECGFSHDRFYIHCDAASYGLVSPFLENGPLFSFKKPIGSVSVSAHKLLGSSMPCGILISRKMHMTDFSTNIEYIATLDTTISGSRNGHTPIFIWYGLNLKGRIGLQKEVNNCLTNAKYLRDGLNKAGISAMLNESSIVVVFERPLDREFIDYWQLSFLGKMAHVVLMPHVTMKMLDDFLSDLVRKREIWYGSGEVRPVCLAEEIGASNCACSIHRNH</sequence>
<comment type="similarity">
    <text evidence="2 7">Belongs to the group II decarboxylase family.</text>
</comment>
<keyword evidence="5 7" id="KW-0456">Lyase</keyword>
<evidence type="ECO:0000256" key="2">
    <source>
        <dbReference type="ARBA" id="ARBA00009533"/>
    </source>
</evidence>
<keyword evidence="9" id="KW-1185">Reference proteome</keyword>
<evidence type="ECO:0000256" key="4">
    <source>
        <dbReference type="ARBA" id="ARBA00022898"/>
    </source>
</evidence>
<name>A0A022QVI3_ERYGU</name>
<dbReference type="EMBL" id="KI631039">
    <property type="protein sequence ID" value="EYU30500.1"/>
    <property type="molecule type" value="Genomic_DNA"/>
</dbReference>
<evidence type="ECO:0000256" key="1">
    <source>
        <dbReference type="ARBA" id="ARBA00001933"/>
    </source>
</evidence>
<dbReference type="Gene3D" id="3.40.640.10">
    <property type="entry name" value="Type I PLP-dependent aspartate aminotransferase-like (Major domain)"/>
    <property type="match status" value="1"/>
</dbReference>
<dbReference type="InterPro" id="IPR015422">
    <property type="entry name" value="PyrdxlP-dep_Trfase_small"/>
</dbReference>
<dbReference type="Proteomes" id="UP000030748">
    <property type="component" value="Unassembled WGS sequence"/>
</dbReference>
<dbReference type="eggNOG" id="KOG0629">
    <property type="taxonomic scope" value="Eukaryota"/>
</dbReference>
<evidence type="ECO:0000256" key="6">
    <source>
        <dbReference type="PIRSR" id="PIRSR602129-50"/>
    </source>
</evidence>
<dbReference type="GO" id="GO:0030170">
    <property type="term" value="F:pyridoxal phosphate binding"/>
    <property type="evidence" value="ECO:0007669"/>
    <property type="project" value="InterPro"/>
</dbReference>
<evidence type="ECO:0000256" key="7">
    <source>
        <dbReference type="RuleBase" id="RU000382"/>
    </source>
</evidence>
<dbReference type="InterPro" id="IPR015424">
    <property type="entry name" value="PyrdxlP-dep_Trfase"/>
</dbReference>
<organism evidence="8 9">
    <name type="scientific">Erythranthe guttata</name>
    <name type="common">Yellow monkey flower</name>
    <name type="synonym">Mimulus guttatus</name>
    <dbReference type="NCBI Taxonomy" id="4155"/>
    <lineage>
        <taxon>Eukaryota</taxon>
        <taxon>Viridiplantae</taxon>
        <taxon>Streptophyta</taxon>
        <taxon>Embryophyta</taxon>
        <taxon>Tracheophyta</taxon>
        <taxon>Spermatophyta</taxon>
        <taxon>Magnoliopsida</taxon>
        <taxon>eudicotyledons</taxon>
        <taxon>Gunneridae</taxon>
        <taxon>Pentapetalae</taxon>
        <taxon>asterids</taxon>
        <taxon>lamiids</taxon>
        <taxon>Lamiales</taxon>
        <taxon>Phrymaceae</taxon>
        <taxon>Erythranthe</taxon>
    </lineage>
</organism>
<proteinExistence type="inferred from homology"/>
<evidence type="ECO:0008006" key="10">
    <source>
        <dbReference type="Google" id="ProtNLM"/>
    </source>
</evidence>
<evidence type="ECO:0000313" key="8">
    <source>
        <dbReference type="EMBL" id="EYU30500.1"/>
    </source>
</evidence>
<comment type="cofactor">
    <cofactor evidence="1 6 7">
        <name>pyridoxal 5'-phosphate</name>
        <dbReference type="ChEBI" id="CHEBI:597326"/>
    </cofactor>
</comment>
<dbReference type="InterPro" id="IPR002129">
    <property type="entry name" value="PyrdxlP-dep_de-COase"/>
</dbReference>
<dbReference type="SUPFAM" id="SSF53383">
    <property type="entry name" value="PLP-dependent transferases"/>
    <property type="match status" value="1"/>
</dbReference>
<dbReference type="InterPro" id="IPR051151">
    <property type="entry name" value="Group_II_Decarboxylase"/>
</dbReference>
<dbReference type="NCBIfam" id="NF002748">
    <property type="entry name" value="PRK02769.1"/>
    <property type="match status" value="1"/>
</dbReference>
<evidence type="ECO:0000313" key="9">
    <source>
        <dbReference type="Proteomes" id="UP000030748"/>
    </source>
</evidence>
<keyword evidence="4 6" id="KW-0663">Pyridoxal phosphate</keyword>
<dbReference type="InterPro" id="IPR021115">
    <property type="entry name" value="Pyridoxal-P_BS"/>
</dbReference>
<evidence type="ECO:0000256" key="5">
    <source>
        <dbReference type="ARBA" id="ARBA00023239"/>
    </source>
</evidence>